<evidence type="ECO:0000313" key="2">
    <source>
        <dbReference type="Proteomes" id="UP000305362"/>
    </source>
</evidence>
<dbReference type="Proteomes" id="UP000305362">
    <property type="component" value="Unassembled WGS sequence"/>
</dbReference>
<name>A0AB74K999_9BASI</name>
<evidence type="ECO:0000313" key="1">
    <source>
        <dbReference type="EMBL" id="TIC59393.1"/>
    </source>
</evidence>
<comment type="caution">
    <text evidence="1">The sequence shown here is derived from an EMBL/GenBank/DDBJ whole genome shotgun (WGS) entry which is preliminary data.</text>
</comment>
<protein>
    <submittedName>
        <fullName evidence="1">Uncharacterized protein</fullName>
    </submittedName>
</protein>
<gene>
    <name evidence="1" type="ORF">E3Q03_03867</name>
</gene>
<proteinExistence type="predicted"/>
<sequence length="103" mass="11791">MSHSLEVSVEFNYRGQWLRQTKANNHNILEEAVNVAKRASFDSNSLSHLESLAQSERAQLVHKHRELHDDDAEQDVTSVHLYGQRARGLSIGHDYEHRKSVSS</sequence>
<dbReference type="AlphaFoldDB" id="A0AB74K999"/>
<accession>A0AB74K999</accession>
<reference evidence="1 2" key="1">
    <citation type="submission" date="2019-03" db="EMBL/GenBank/DDBJ databases">
        <title>Sequencing 25 genomes of Wallemia mellicola.</title>
        <authorList>
            <person name="Gostincar C."/>
        </authorList>
    </citation>
    <scope>NUCLEOTIDE SEQUENCE [LARGE SCALE GENOMIC DNA]</scope>
    <source>
        <strain evidence="1 2">EXF-1277</strain>
    </source>
</reference>
<organism evidence="1 2">
    <name type="scientific">Wallemia mellicola</name>
    <dbReference type="NCBI Taxonomy" id="1708541"/>
    <lineage>
        <taxon>Eukaryota</taxon>
        <taxon>Fungi</taxon>
        <taxon>Dikarya</taxon>
        <taxon>Basidiomycota</taxon>
        <taxon>Wallemiomycotina</taxon>
        <taxon>Wallemiomycetes</taxon>
        <taxon>Wallemiales</taxon>
        <taxon>Wallemiaceae</taxon>
        <taxon>Wallemia</taxon>
    </lineage>
</organism>
<dbReference type="EMBL" id="SPRV01000064">
    <property type="protein sequence ID" value="TIC59393.1"/>
    <property type="molecule type" value="Genomic_DNA"/>
</dbReference>